<proteinExistence type="predicted"/>
<name>A0A6A6E272_9PEZI</name>
<protein>
    <recommendedName>
        <fullName evidence="2">Myb-like domain-containing protein</fullName>
    </recommendedName>
</protein>
<dbReference type="EMBL" id="ML994638">
    <property type="protein sequence ID" value="KAF2184240.1"/>
    <property type="molecule type" value="Genomic_DNA"/>
</dbReference>
<dbReference type="AlphaFoldDB" id="A0A6A6E272"/>
<sequence length="238" mass="26827">MPTTTSRQLTSSLSRCQSPGTRAVYDSSINYGLSDNMAYQLTDITLCQVPKGSLIVTAIVYCNDMILKSSLNPSALERNFLGDKGQVIRMTQVSPDSWLLLGYRYDDGSALNPRTRQSLTHQSADRKSSRRSKAANHDAVHPDNNGDEEDENGDKDTSNDKPHATGVNTRLNKGNVRLRKRTRLPWLESDEQRLRSYKEKMGMTWDDIFPLFPDRTPGAVQARWYALQEKRSAKVTSI</sequence>
<dbReference type="PROSITE" id="PS50090">
    <property type="entry name" value="MYB_LIKE"/>
    <property type="match status" value="1"/>
</dbReference>
<evidence type="ECO:0000313" key="3">
    <source>
        <dbReference type="EMBL" id="KAF2184240.1"/>
    </source>
</evidence>
<dbReference type="Gene3D" id="1.10.10.60">
    <property type="entry name" value="Homeodomain-like"/>
    <property type="match status" value="1"/>
</dbReference>
<dbReference type="InterPro" id="IPR001005">
    <property type="entry name" value="SANT/Myb"/>
</dbReference>
<feature type="region of interest" description="Disordered" evidence="1">
    <location>
        <begin position="111"/>
        <end position="171"/>
    </location>
</feature>
<dbReference type="SMART" id="SM00717">
    <property type="entry name" value="SANT"/>
    <property type="match status" value="1"/>
</dbReference>
<accession>A0A6A6E272</accession>
<evidence type="ECO:0000313" key="4">
    <source>
        <dbReference type="Proteomes" id="UP000800200"/>
    </source>
</evidence>
<reference evidence="3" key="1">
    <citation type="journal article" date="2020" name="Stud. Mycol.">
        <title>101 Dothideomycetes genomes: a test case for predicting lifestyles and emergence of pathogens.</title>
        <authorList>
            <person name="Haridas S."/>
            <person name="Albert R."/>
            <person name="Binder M."/>
            <person name="Bloem J."/>
            <person name="Labutti K."/>
            <person name="Salamov A."/>
            <person name="Andreopoulos B."/>
            <person name="Baker S."/>
            <person name="Barry K."/>
            <person name="Bills G."/>
            <person name="Bluhm B."/>
            <person name="Cannon C."/>
            <person name="Castanera R."/>
            <person name="Culley D."/>
            <person name="Daum C."/>
            <person name="Ezra D."/>
            <person name="Gonzalez J."/>
            <person name="Henrissat B."/>
            <person name="Kuo A."/>
            <person name="Liang C."/>
            <person name="Lipzen A."/>
            <person name="Lutzoni F."/>
            <person name="Magnuson J."/>
            <person name="Mondo S."/>
            <person name="Nolan M."/>
            <person name="Ohm R."/>
            <person name="Pangilinan J."/>
            <person name="Park H.-J."/>
            <person name="Ramirez L."/>
            <person name="Alfaro M."/>
            <person name="Sun H."/>
            <person name="Tritt A."/>
            <person name="Yoshinaga Y."/>
            <person name="Zwiers L.-H."/>
            <person name="Turgeon B."/>
            <person name="Goodwin S."/>
            <person name="Spatafora J."/>
            <person name="Crous P."/>
            <person name="Grigoriev I."/>
        </authorList>
    </citation>
    <scope>NUCLEOTIDE SEQUENCE</scope>
    <source>
        <strain evidence="3">CBS 207.26</strain>
    </source>
</reference>
<dbReference type="OrthoDB" id="3562657at2759"/>
<evidence type="ECO:0000256" key="1">
    <source>
        <dbReference type="SAM" id="MobiDB-lite"/>
    </source>
</evidence>
<dbReference type="Pfam" id="PF13921">
    <property type="entry name" value="Myb_DNA-bind_6"/>
    <property type="match status" value="1"/>
</dbReference>
<dbReference type="SUPFAM" id="SSF46689">
    <property type="entry name" value="Homeodomain-like"/>
    <property type="match status" value="1"/>
</dbReference>
<organism evidence="3 4">
    <name type="scientific">Zopfia rhizophila CBS 207.26</name>
    <dbReference type="NCBI Taxonomy" id="1314779"/>
    <lineage>
        <taxon>Eukaryota</taxon>
        <taxon>Fungi</taxon>
        <taxon>Dikarya</taxon>
        <taxon>Ascomycota</taxon>
        <taxon>Pezizomycotina</taxon>
        <taxon>Dothideomycetes</taxon>
        <taxon>Dothideomycetes incertae sedis</taxon>
        <taxon>Zopfiaceae</taxon>
        <taxon>Zopfia</taxon>
    </lineage>
</organism>
<dbReference type="CDD" id="cd00167">
    <property type="entry name" value="SANT"/>
    <property type="match status" value="1"/>
</dbReference>
<feature type="domain" description="Myb-like" evidence="2">
    <location>
        <begin position="178"/>
        <end position="228"/>
    </location>
</feature>
<feature type="compositionally biased region" description="Polar residues" evidence="1">
    <location>
        <begin position="112"/>
        <end position="122"/>
    </location>
</feature>
<dbReference type="InterPro" id="IPR009057">
    <property type="entry name" value="Homeodomain-like_sf"/>
</dbReference>
<gene>
    <name evidence="3" type="ORF">K469DRAFT_179548</name>
</gene>
<keyword evidence="4" id="KW-1185">Reference proteome</keyword>
<dbReference type="Proteomes" id="UP000800200">
    <property type="component" value="Unassembled WGS sequence"/>
</dbReference>
<evidence type="ECO:0000259" key="2">
    <source>
        <dbReference type="PROSITE" id="PS50090"/>
    </source>
</evidence>
<feature type="compositionally biased region" description="Basic and acidic residues" evidence="1">
    <location>
        <begin position="154"/>
        <end position="163"/>
    </location>
</feature>